<evidence type="ECO:0000256" key="1">
    <source>
        <dbReference type="SAM" id="MobiDB-lite"/>
    </source>
</evidence>
<sequence length="302" mass="33903">MIAITALVMFVHMALFSSRAKGAVFRNVEMFSIIRDNAETFPAGDYSVQSVETGMYMTFIREDRVGLVLQDEYATLRMEQDAQYGDSGLTKGNWFGTVFSGCGMCASSQYGYPEGEGKIIAMVAYKCRAGESGKEIHAPIQIAKRELGDKRTNATFPEFYHLVGCSEKWKADSILEKAIELDGQEAEEAPTRRRSSCNGTAAKPEIRHRRKNTRLRHHRTFVPNGNQNGTQDFIIGKKRLQKRELKVKEGCYTIEDHLLDQRSRAIQSEQVLTYGTFVGVAMADLNSVSHIARKGSMTKWSC</sequence>
<evidence type="ECO:0000313" key="4">
    <source>
        <dbReference type="Proteomes" id="UP000198372"/>
    </source>
</evidence>
<gene>
    <name evidence="3" type="ORF">BQ2448_2222</name>
</gene>
<dbReference type="Proteomes" id="UP000198372">
    <property type="component" value="Unassembled WGS sequence"/>
</dbReference>
<dbReference type="AlphaFoldDB" id="A0A238F5K4"/>
<feature type="signal peptide" evidence="2">
    <location>
        <begin position="1"/>
        <end position="22"/>
    </location>
</feature>
<dbReference type="OrthoDB" id="2537695at2759"/>
<accession>A0A238F5K4</accession>
<feature type="region of interest" description="Disordered" evidence="1">
    <location>
        <begin position="185"/>
        <end position="209"/>
    </location>
</feature>
<keyword evidence="4" id="KW-1185">Reference proteome</keyword>
<feature type="chain" id="PRO_5012330770" evidence="2">
    <location>
        <begin position="23"/>
        <end position="302"/>
    </location>
</feature>
<proteinExistence type="predicted"/>
<reference evidence="4" key="1">
    <citation type="submission" date="2016-09" db="EMBL/GenBank/DDBJ databases">
        <authorList>
            <person name="Jeantristanb JTB J.-T."/>
            <person name="Ricardo R."/>
        </authorList>
    </citation>
    <scope>NUCLEOTIDE SEQUENCE [LARGE SCALE GENOMIC DNA]</scope>
</reference>
<evidence type="ECO:0000256" key="2">
    <source>
        <dbReference type="SAM" id="SignalP"/>
    </source>
</evidence>
<organism evidence="3 4">
    <name type="scientific">Microbotryum intermedium</name>
    <dbReference type="NCBI Taxonomy" id="269621"/>
    <lineage>
        <taxon>Eukaryota</taxon>
        <taxon>Fungi</taxon>
        <taxon>Dikarya</taxon>
        <taxon>Basidiomycota</taxon>
        <taxon>Pucciniomycotina</taxon>
        <taxon>Microbotryomycetes</taxon>
        <taxon>Microbotryales</taxon>
        <taxon>Microbotryaceae</taxon>
        <taxon>Microbotryum</taxon>
    </lineage>
</organism>
<protein>
    <submittedName>
        <fullName evidence="3">BQ2448_2222 protein</fullName>
    </submittedName>
</protein>
<evidence type="ECO:0000313" key="3">
    <source>
        <dbReference type="EMBL" id="SCV69202.1"/>
    </source>
</evidence>
<dbReference type="EMBL" id="FMSP01000004">
    <property type="protein sequence ID" value="SCV69202.1"/>
    <property type="molecule type" value="Genomic_DNA"/>
</dbReference>
<name>A0A238F5K4_9BASI</name>
<keyword evidence="2" id="KW-0732">Signal</keyword>